<keyword evidence="2 3" id="KW-0663">Pyridoxal phosphate</keyword>
<sequence>MAPHIFCNESDTSSFNSDSDADSFTSGINVPNSLATKTYAPLRNKRRSHLMGSKAKSGTKFYAEKAEGNWIWVADDRGQRRIFDACGGAAVSCIGHNHPRVPVHIKELCGNINYVASAHFDTHATEECAGWLAQSTGYELDKVLFYNSGSESVEAALKLAYQWHSEAKPYPEPSRQLFIARDRSYHGTTLGSLDMSGHKARKQPFHGILPGNASFISPCYAFRGMTDEETKAQYVKRLADELENEIIRLGPKNVAAFIMEPVVGAALGCAPALPGYLKAMKAVCRKYGVLIIFDEVMCGMGRTGYLHAWQKEGVVPDIQVVGKGLTGGYAVLSAILMSPKISDAFEDREITFNHGHTYQNYPPACNAALVVQRIIQDEGFLANVREKGELLRKRLAVRLLTHPNVGDIRGDGLFWGIEFVFDKLTKEPFPSQLGVAKGIHTRGLTSDYGIDVYPGSGTVDGESGDHIIIAPAFNITEDDVDIIVERVGRLIEDFFENLFSAKAVL</sequence>
<name>A0A6A7ARL2_9PLEO</name>
<dbReference type="Gene3D" id="3.40.640.10">
    <property type="entry name" value="Type I PLP-dependent aspartate aminotransferase-like (Major domain)"/>
    <property type="match status" value="1"/>
</dbReference>
<dbReference type="InterPro" id="IPR015422">
    <property type="entry name" value="PyrdxlP-dep_Trfase_small"/>
</dbReference>
<evidence type="ECO:0000313" key="4">
    <source>
        <dbReference type="EMBL" id="KAF2845956.1"/>
    </source>
</evidence>
<keyword evidence="4" id="KW-0032">Aminotransferase</keyword>
<evidence type="ECO:0000313" key="5">
    <source>
        <dbReference type="Proteomes" id="UP000799423"/>
    </source>
</evidence>
<accession>A0A6A7ARL2</accession>
<gene>
    <name evidence="4" type="ORF">T440DRAFT_472267</name>
</gene>
<keyword evidence="5" id="KW-1185">Reference proteome</keyword>
<dbReference type="Pfam" id="PF00202">
    <property type="entry name" value="Aminotran_3"/>
    <property type="match status" value="1"/>
</dbReference>
<dbReference type="SUPFAM" id="SSF53383">
    <property type="entry name" value="PLP-dependent transferases"/>
    <property type="match status" value="1"/>
</dbReference>
<keyword evidence="4" id="KW-0670">Pyruvate</keyword>
<dbReference type="PANTHER" id="PTHR43094">
    <property type="entry name" value="AMINOTRANSFERASE"/>
    <property type="match status" value="1"/>
</dbReference>
<comment type="similarity">
    <text evidence="1 3">Belongs to the class-III pyridoxal-phosphate-dependent aminotransferase family.</text>
</comment>
<dbReference type="InterPro" id="IPR015421">
    <property type="entry name" value="PyrdxlP-dep_Trfase_major"/>
</dbReference>
<reference evidence="4" key="1">
    <citation type="submission" date="2020-01" db="EMBL/GenBank/DDBJ databases">
        <authorList>
            <consortium name="DOE Joint Genome Institute"/>
            <person name="Haridas S."/>
            <person name="Albert R."/>
            <person name="Binder M."/>
            <person name="Bloem J."/>
            <person name="Labutti K."/>
            <person name="Salamov A."/>
            <person name="Andreopoulos B."/>
            <person name="Baker S.E."/>
            <person name="Barry K."/>
            <person name="Bills G."/>
            <person name="Bluhm B.H."/>
            <person name="Cannon C."/>
            <person name="Castanera R."/>
            <person name="Culley D.E."/>
            <person name="Daum C."/>
            <person name="Ezra D."/>
            <person name="Gonzalez J.B."/>
            <person name="Henrissat B."/>
            <person name="Kuo A."/>
            <person name="Liang C."/>
            <person name="Lipzen A."/>
            <person name="Lutzoni F."/>
            <person name="Magnuson J."/>
            <person name="Mondo S."/>
            <person name="Nolan M."/>
            <person name="Ohm R."/>
            <person name="Pangilinan J."/>
            <person name="Park H.-J."/>
            <person name="Ramirez L."/>
            <person name="Alfaro M."/>
            <person name="Sun H."/>
            <person name="Tritt A."/>
            <person name="Yoshinaga Y."/>
            <person name="Zwiers L.-H."/>
            <person name="Turgeon B.G."/>
            <person name="Goodwin S.B."/>
            <person name="Spatafora J.W."/>
            <person name="Crous P.W."/>
            <person name="Grigoriev I.V."/>
        </authorList>
    </citation>
    <scope>NUCLEOTIDE SEQUENCE</scope>
    <source>
        <strain evidence="4">IPT5</strain>
    </source>
</reference>
<dbReference type="GO" id="GO:0030170">
    <property type="term" value="F:pyridoxal phosphate binding"/>
    <property type="evidence" value="ECO:0007669"/>
    <property type="project" value="InterPro"/>
</dbReference>
<organism evidence="4 5">
    <name type="scientific">Plenodomus tracheiphilus IPT5</name>
    <dbReference type="NCBI Taxonomy" id="1408161"/>
    <lineage>
        <taxon>Eukaryota</taxon>
        <taxon>Fungi</taxon>
        <taxon>Dikarya</taxon>
        <taxon>Ascomycota</taxon>
        <taxon>Pezizomycotina</taxon>
        <taxon>Dothideomycetes</taxon>
        <taxon>Pleosporomycetidae</taxon>
        <taxon>Pleosporales</taxon>
        <taxon>Pleosporineae</taxon>
        <taxon>Leptosphaeriaceae</taxon>
        <taxon>Plenodomus</taxon>
    </lineage>
</organism>
<evidence type="ECO:0000256" key="1">
    <source>
        <dbReference type="ARBA" id="ARBA00008954"/>
    </source>
</evidence>
<dbReference type="InterPro" id="IPR005814">
    <property type="entry name" value="Aminotrans_3"/>
</dbReference>
<dbReference type="Proteomes" id="UP000799423">
    <property type="component" value="Unassembled WGS sequence"/>
</dbReference>
<evidence type="ECO:0000256" key="2">
    <source>
        <dbReference type="ARBA" id="ARBA00022898"/>
    </source>
</evidence>
<dbReference type="CDD" id="cd00610">
    <property type="entry name" value="OAT_like"/>
    <property type="match status" value="1"/>
</dbReference>
<dbReference type="GO" id="GO:0005829">
    <property type="term" value="C:cytosol"/>
    <property type="evidence" value="ECO:0007669"/>
    <property type="project" value="TreeGrafter"/>
</dbReference>
<dbReference type="InterPro" id="IPR015424">
    <property type="entry name" value="PyrdxlP-dep_Trfase"/>
</dbReference>
<keyword evidence="4" id="KW-0808">Transferase</keyword>
<dbReference type="AlphaFoldDB" id="A0A6A7ARL2"/>
<dbReference type="GO" id="GO:0008483">
    <property type="term" value="F:transaminase activity"/>
    <property type="evidence" value="ECO:0007669"/>
    <property type="project" value="UniProtKB-KW"/>
</dbReference>
<dbReference type="NCBIfam" id="NF005685">
    <property type="entry name" value="PRK07483.1"/>
    <property type="match status" value="1"/>
</dbReference>
<dbReference type="PANTHER" id="PTHR43094:SF1">
    <property type="entry name" value="AMINOTRANSFERASE CLASS-III"/>
    <property type="match status" value="1"/>
</dbReference>
<proteinExistence type="inferred from homology"/>
<dbReference type="EMBL" id="MU006340">
    <property type="protein sequence ID" value="KAF2845956.1"/>
    <property type="molecule type" value="Genomic_DNA"/>
</dbReference>
<protein>
    <submittedName>
        <fullName evidence="4">Omega-amino acid-pyruvate aminotransferase</fullName>
    </submittedName>
</protein>
<dbReference type="OrthoDB" id="5419315at2759"/>
<evidence type="ECO:0000256" key="3">
    <source>
        <dbReference type="RuleBase" id="RU003560"/>
    </source>
</evidence>
<dbReference type="Gene3D" id="3.90.1150.10">
    <property type="entry name" value="Aspartate Aminotransferase, domain 1"/>
    <property type="match status" value="1"/>
</dbReference>